<dbReference type="EMBL" id="BTGU01000057">
    <property type="protein sequence ID" value="GMN55420.1"/>
    <property type="molecule type" value="Genomic_DNA"/>
</dbReference>
<comment type="caution">
    <text evidence="1">The sequence shown here is derived from an EMBL/GenBank/DDBJ whole genome shotgun (WGS) entry which is preliminary data.</text>
</comment>
<evidence type="ECO:0000313" key="1">
    <source>
        <dbReference type="EMBL" id="GMN55420.1"/>
    </source>
</evidence>
<protein>
    <submittedName>
        <fullName evidence="1">Uncharacterized protein</fullName>
    </submittedName>
</protein>
<evidence type="ECO:0000313" key="2">
    <source>
        <dbReference type="Proteomes" id="UP001187192"/>
    </source>
</evidence>
<gene>
    <name evidence="1" type="ORF">TIFTF001_024549</name>
</gene>
<name>A0AA88DEW2_FICCA</name>
<proteinExistence type="predicted"/>
<reference evidence="1" key="1">
    <citation type="submission" date="2023-07" db="EMBL/GenBank/DDBJ databases">
        <title>draft genome sequence of fig (Ficus carica).</title>
        <authorList>
            <person name="Takahashi T."/>
            <person name="Nishimura K."/>
        </authorList>
    </citation>
    <scope>NUCLEOTIDE SEQUENCE</scope>
</reference>
<keyword evidence="2" id="KW-1185">Reference proteome</keyword>
<sequence>MPTQHSWIMWNLSVLGLSFEMEKGHVRDEKGHVLCAVIERLTGGFTPHVAECLAAR</sequence>
<dbReference type="Proteomes" id="UP001187192">
    <property type="component" value="Unassembled WGS sequence"/>
</dbReference>
<accession>A0AA88DEW2</accession>
<organism evidence="1 2">
    <name type="scientific">Ficus carica</name>
    <name type="common">Common fig</name>
    <dbReference type="NCBI Taxonomy" id="3494"/>
    <lineage>
        <taxon>Eukaryota</taxon>
        <taxon>Viridiplantae</taxon>
        <taxon>Streptophyta</taxon>
        <taxon>Embryophyta</taxon>
        <taxon>Tracheophyta</taxon>
        <taxon>Spermatophyta</taxon>
        <taxon>Magnoliopsida</taxon>
        <taxon>eudicotyledons</taxon>
        <taxon>Gunneridae</taxon>
        <taxon>Pentapetalae</taxon>
        <taxon>rosids</taxon>
        <taxon>fabids</taxon>
        <taxon>Rosales</taxon>
        <taxon>Moraceae</taxon>
        <taxon>Ficeae</taxon>
        <taxon>Ficus</taxon>
    </lineage>
</organism>
<dbReference type="Gramene" id="FCD_00018524-RA">
    <property type="protein sequence ID" value="FCD_00018524-RA:cds"/>
    <property type="gene ID" value="FCD_00018524"/>
</dbReference>
<dbReference type="AlphaFoldDB" id="A0AA88DEW2"/>